<feature type="region of interest" description="Disordered" evidence="3">
    <location>
        <begin position="1"/>
        <end position="52"/>
    </location>
</feature>
<keyword evidence="2" id="KW-0804">Transcription</keyword>
<dbReference type="Proteomes" id="UP001301350">
    <property type="component" value="Unassembled WGS sequence"/>
</dbReference>
<dbReference type="SMART" id="SM01407">
    <property type="entry name" value="NAC"/>
    <property type="match status" value="1"/>
</dbReference>
<protein>
    <recommendedName>
        <fullName evidence="2">Nascent polypeptide-associated complex subunit beta</fullName>
    </recommendedName>
</protein>
<dbReference type="PANTHER" id="PTHR10351">
    <property type="entry name" value="TRANSCRIPTION FACTOR BTF3 FAMILY MEMBER"/>
    <property type="match status" value="1"/>
</dbReference>
<sequence length="192" mass="20721">MDPAATPAEPAPQLDTERLQRLRRMSEAVRVGGKGSMRRKKKISAPHTDTTDEKKLHQTLRKLNVAPLTACEEVLLFKEDGTVLRFGKPKLQANFNSRVCALSGVAPRESNMDEVLNDRDLVEKLHKLLLPLMLETGYPLPTGEEGGGDAAARDAGLGTGSGDADTGGDGDEDVPNLEGDVDFESYAQEHAS</sequence>
<feature type="region of interest" description="Disordered" evidence="3">
    <location>
        <begin position="140"/>
        <end position="192"/>
    </location>
</feature>
<dbReference type="Gene3D" id="2.20.70.30">
    <property type="entry name" value="Nascent polypeptide-associated complex domain"/>
    <property type="match status" value="1"/>
</dbReference>
<reference evidence="5 6" key="1">
    <citation type="submission" date="2022-07" db="EMBL/GenBank/DDBJ databases">
        <title>Genome-wide signatures of adaptation to extreme environments.</title>
        <authorList>
            <person name="Cho C.H."/>
            <person name="Yoon H.S."/>
        </authorList>
    </citation>
    <scope>NUCLEOTIDE SEQUENCE [LARGE SCALE GENOMIC DNA]</scope>
    <source>
        <strain evidence="5 6">DBV 063 E5</strain>
    </source>
</reference>
<keyword evidence="2" id="KW-0805">Transcription regulation</keyword>
<organism evidence="5 6">
    <name type="scientific">Cyanidium caldarium</name>
    <name type="common">Red alga</name>
    <dbReference type="NCBI Taxonomy" id="2771"/>
    <lineage>
        <taxon>Eukaryota</taxon>
        <taxon>Rhodophyta</taxon>
        <taxon>Bangiophyceae</taxon>
        <taxon>Cyanidiales</taxon>
        <taxon>Cyanidiaceae</taxon>
        <taxon>Cyanidium</taxon>
    </lineage>
</organism>
<feature type="compositionally biased region" description="Acidic residues" evidence="3">
    <location>
        <begin position="166"/>
        <end position="183"/>
    </location>
</feature>
<dbReference type="InterPro" id="IPR038187">
    <property type="entry name" value="NAC_A/B_dom_sf"/>
</dbReference>
<dbReference type="CDD" id="cd22055">
    <property type="entry name" value="NAC_BTF3"/>
    <property type="match status" value="1"/>
</dbReference>
<accession>A0AAV9J0B3</accession>
<dbReference type="AlphaFoldDB" id="A0AAV9J0B3"/>
<dbReference type="EMBL" id="JANCYW010000015">
    <property type="protein sequence ID" value="KAK4537944.1"/>
    <property type="molecule type" value="Genomic_DNA"/>
</dbReference>
<name>A0AAV9J0B3_CYACA</name>
<dbReference type="Pfam" id="PF01849">
    <property type="entry name" value="NAC"/>
    <property type="match status" value="1"/>
</dbReference>
<dbReference type="InterPro" id="IPR002715">
    <property type="entry name" value="Nas_poly-pep-assoc_cplx_dom"/>
</dbReference>
<proteinExistence type="inferred from homology"/>
<keyword evidence="6" id="KW-1185">Reference proteome</keyword>
<evidence type="ECO:0000313" key="5">
    <source>
        <dbReference type="EMBL" id="KAK4537944.1"/>
    </source>
</evidence>
<feature type="compositionally biased region" description="Basic and acidic residues" evidence="3">
    <location>
        <begin position="15"/>
        <end position="27"/>
    </location>
</feature>
<evidence type="ECO:0000256" key="1">
    <source>
        <dbReference type="ARBA" id="ARBA00005296"/>
    </source>
</evidence>
<gene>
    <name evidence="5" type="ORF">CDCA_CDCA15G3969</name>
</gene>
<evidence type="ECO:0000256" key="3">
    <source>
        <dbReference type="SAM" id="MobiDB-lite"/>
    </source>
</evidence>
<comment type="similarity">
    <text evidence="1 2">Belongs to the NAC-beta family.</text>
</comment>
<comment type="caution">
    <text evidence="5">The sequence shown here is derived from an EMBL/GenBank/DDBJ whole genome shotgun (WGS) entry which is preliminary data.</text>
</comment>
<evidence type="ECO:0000259" key="4">
    <source>
        <dbReference type="PROSITE" id="PS51151"/>
    </source>
</evidence>
<evidence type="ECO:0000313" key="6">
    <source>
        <dbReference type="Proteomes" id="UP001301350"/>
    </source>
</evidence>
<dbReference type="PROSITE" id="PS51151">
    <property type="entry name" value="NAC_AB"/>
    <property type="match status" value="1"/>
</dbReference>
<feature type="domain" description="NAC-A/B" evidence="4">
    <location>
        <begin position="50"/>
        <end position="115"/>
    </location>
</feature>
<comment type="subunit">
    <text evidence="2">Part of the nascent polypeptide-associated complex (NAC).</text>
</comment>
<evidence type="ECO:0000256" key="2">
    <source>
        <dbReference type="RuleBase" id="RU361272"/>
    </source>
</evidence>
<dbReference type="InterPro" id="IPR039370">
    <property type="entry name" value="BTF3"/>
</dbReference>